<feature type="compositionally biased region" description="Low complexity" evidence="1">
    <location>
        <begin position="609"/>
        <end position="621"/>
    </location>
</feature>
<feature type="compositionally biased region" description="Low complexity" evidence="1">
    <location>
        <begin position="75"/>
        <end position="108"/>
    </location>
</feature>
<feature type="domain" description="YTH" evidence="2">
    <location>
        <begin position="303"/>
        <end position="440"/>
    </location>
</feature>
<gene>
    <name evidence="3" type="ORF">V1264_024137</name>
</gene>
<sequence length="707" mass="79719">MSSENTKGDSVVNVLDDILDGHTGEDELVEEMNQVPEKSGRTKPRTAVSKGKAATKAKPKPATAPATKAAKKRPAPAAAKASPATKDAANGDGPSPAKKAAVKKTPSPKSKPPQKPAASATKSQSPAKKPASAKPAKAKPKPAPVKEPEPVEEEEEEEEEGEEEEEEEEEELEEEYEEEEEEEDEVNLSLSAEEEEETTKGEISQAEGITYDTRSEAGSAVSEFTDSNAGLSDLDDDDEEKGKKHHADGREISPIEWDRTSEGGGPLEEEREREGEPKEQDTEDNSKLAENHLSKLKYLFRGARFFLIKSNNHENVALARAKGVWSTPPQNEARLNQAFKECDNVILIFSVKESGKFQGYARLAAESTKDHPPIRWVLPQGMNQRALSGVFKLDWIGRRELAFTKTNHLHNPWNDNKPVKIGRDGQEIDPRCGEALCKLFPIDENLDINSIVRKARKAHARNADRVPTRPRPPGPDRAPPGRFMRRPDFGPRRRRSDERQDFFAGPPRHKRMRGEMEREPYRRMDGPPRGGGRFGGQRRDNFNNGGHGDPSFDGGFSPFPKSAAFPNNPQGYYNNKKSYNDYMRDYPHMRQAPPHPMPPYGPPPPGYFEPPMTTSYSSGYSDRSRDYPGQEYGAAATASRSRTDSKRSYERDVDDFLRRTTYGVSKYRERESRDHDRGDRDREHRDRDRERDRGDHDRDRHRHRDRR</sequence>
<dbReference type="GO" id="GO:0000398">
    <property type="term" value="P:mRNA splicing, via spliceosome"/>
    <property type="evidence" value="ECO:0007669"/>
    <property type="project" value="TreeGrafter"/>
</dbReference>
<keyword evidence="4" id="KW-1185">Reference proteome</keyword>
<reference evidence="3 4" key="1">
    <citation type="submission" date="2024-02" db="EMBL/GenBank/DDBJ databases">
        <title>Chromosome-scale genome assembly of the rough periwinkle Littorina saxatilis.</title>
        <authorList>
            <person name="De Jode A."/>
            <person name="Faria R."/>
            <person name="Formenti G."/>
            <person name="Sims Y."/>
            <person name="Smith T.P."/>
            <person name="Tracey A."/>
            <person name="Wood J.M.D."/>
            <person name="Zagrodzka Z.B."/>
            <person name="Johannesson K."/>
            <person name="Butlin R.K."/>
            <person name="Leder E.H."/>
        </authorList>
    </citation>
    <scope>NUCLEOTIDE SEQUENCE [LARGE SCALE GENOMIC DNA]</scope>
    <source>
        <strain evidence="3">Snail1</strain>
        <tissue evidence="3">Muscle</tissue>
    </source>
</reference>
<organism evidence="3 4">
    <name type="scientific">Littorina saxatilis</name>
    <dbReference type="NCBI Taxonomy" id="31220"/>
    <lineage>
        <taxon>Eukaryota</taxon>
        <taxon>Metazoa</taxon>
        <taxon>Spiralia</taxon>
        <taxon>Lophotrochozoa</taxon>
        <taxon>Mollusca</taxon>
        <taxon>Gastropoda</taxon>
        <taxon>Caenogastropoda</taxon>
        <taxon>Littorinimorpha</taxon>
        <taxon>Littorinoidea</taxon>
        <taxon>Littorinidae</taxon>
        <taxon>Littorina</taxon>
    </lineage>
</organism>
<dbReference type="PANTHER" id="PTHR12357:SF3">
    <property type="entry name" value="YTH DOMAIN-CONTAINING PROTEIN 1"/>
    <property type="match status" value="1"/>
</dbReference>
<dbReference type="Pfam" id="PF04146">
    <property type="entry name" value="YTH"/>
    <property type="match status" value="1"/>
</dbReference>
<evidence type="ECO:0000313" key="3">
    <source>
        <dbReference type="EMBL" id="KAK7101345.1"/>
    </source>
</evidence>
<dbReference type="InterPro" id="IPR045168">
    <property type="entry name" value="YTH_prot"/>
</dbReference>
<feature type="compositionally biased region" description="Basic and acidic residues" evidence="1">
    <location>
        <begin position="513"/>
        <end position="526"/>
    </location>
</feature>
<evidence type="ECO:0000313" key="4">
    <source>
        <dbReference type="Proteomes" id="UP001374579"/>
    </source>
</evidence>
<name>A0AAN9GC15_9CAEN</name>
<protein>
    <recommendedName>
        <fullName evidence="2">YTH domain-containing protein</fullName>
    </recommendedName>
</protein>
<dbReference type="Proteomes" id="UP001374579">
    <property type="component" value="Unassembled WGS sequence"/>
</dbReference>
<feature type="compositionally biased region" description="Acidic residues" evidence="1">
    <location>
        <begin position="150"/>
        <end position="197"/>
    </location>
</feature>
<dbReference type="GO" id="GO:0003729">
    <property type="term" value="F:mRNA binding"/>
    <property type="evidence" value="ECO:0007669"/>
    <property type="project" value="TreeGrafter"/>
</dbReference>
<feature type="compositionally biased region" description="Pro residues" evidence="1">
    <location>
        <begin position="593"/>
        <end position="608"/>
    </location>
</feature>
<feature type="compositionally biased region" description="Basic and acidic residues" evidence="1">
    <location>
        <begin position="485"/>
        <end position="501"/>
    </location>
</feature>
<dbReference type="GO" id="GO:0000381">
    <property type="term" value="P:regulation of alternative mRNA splicing, via spliceosome"/>
    <property type="evidence" value="ECO:0007669"/>
    <property type="project" value="TreeGrafter"/>
</dbReference>
<feature type="compositionally biased region" description="Low complexity" evidence="1">
    <location>
        <begin position="116"/>
        <end position="135"/>
    </location>
</feature>
<feature type="compositionally biased region" description="Basic and acidic residues" evidence="1">
    <location>
        <begin position="268"/>
        <end position="288"/>
    </location>
</feature>
<feature type="compositionally biased region" description="Pro residues" evidence="1">
    <location>
        <begin position="469"/>
        <end position="478"/>
    </location>
</feature>
<dbReference type="PROSITE" id="PS50882">
    <property type="entry name" value="YTH"/>
    <property type="match status" value="1"/>
</dbReference>
<feature type="region of interest" description="Disordered" evidence="1">
    <location>
        <begin position="457"/>
        <end position="572"/>
    </location>
</feature>
<dbReference type="PANTHER" id="PTHR12357">
    <property type="entry name" value="YTH YT521-B HOMOLOGY DOMAIN-CONTAINING"/>
    <property type="match status" value="1"/>
</dbReference>
<feature type="compositionally biased region" description="Basic and acidic residues" evidence="1">
    <location>
        <begin position="641"/>
        <end position="658"/>
    </location>
</feature>
<comment type="caution">
    <text evidence="3">The sequence shown here is derived from an EMBL/GenBank/DDBJ whole genome shotgun (WGS) entry which is preliminary data.</text>
</comment>
<feature type="compositionally biased region" description="Basic and acidic residues" evidence="1">
    <location>
        <begin position="666"/>
        <end position="698"/>
    </location>
</feature>
<dbReference type="EMBL" id="JBAMIC010000011">
    <property type="protein sequence ID" value="KAK7101345.1"/>
    <property type="molecule type" value="Genomic_DNA"/>
</dbReference>
<accession>A0AAN9GC15</accession>
<dbReference type="Gene3D" id="3.10.590.10">
    <property type="entry name" value="ph1033 like domains"/>
    <property type="match status" value="1"/>
</dbReference>
<dbReference type="GO" id="GO:1990247">
    <property type="term" value="F:N6-methyladenosine-containing RNA reader activity"/>
    <property type="evidence" value="ECO:0007669"/>
    <property type="project" value="TreeGrafter"/>
</dbReference>
<dbReference type="CDD" id="cd21134">
    <property type="entry name" value="YTH"/>
    <property type="match status" value="1"/>
</dbReference>
<proteinExistence type="predicted"/>
<feature type="compositionally biased region" description="Basic and acidic residues" evidence="1">
    <location>
        <begin position="248"/>
        <end position="261"/>
    </location>
</feature>
<feature type="region of interest" description="Disordered" evidence="1">
    <location>
        <begin position="1"/>
        <end position="288"/>
    </location>
</feature>
<dbReference type="GO" id="GO:0005654">
    <property type="term" value="C:nucleoplasm"/>
    <property type="evidence" value="ECO:0007669"/>
    <property type="project" value="TreeGrafter"/>
</dbReference>
<evidence type="ECO:0000259" key="2">
    <source>
        <dbReference type="PROSITE" id="PS50882"/>
    </source>
</evidence>
<dbReference type="InterPro" id="IPR007275">
    <property type="entry name" value="YTH_domain"/>
</dbReference>
<feature type="region of interest" description="Disordered" evidence="1">
    <location>
        <begin position="585"/>
        <end position="707"/>
    </location>
</feature>
<evidence type="ECO:0000256" key="1">
    <source>
        <dbReference type="SAM" id="MobiDB-lite"/>
    </source>
</evidence>
<dbReference type="AlphaFoldDB" id="A0AAN9GC15"/>